<keyword evidence="7" id="KW-1185">Reference proteome</keyword>
<dbReference type="InterPro" id="IPR012349">
    <property type="entry name" value="Split_barrel_FMN-bd"/>
</dbReference>
<keyword evidence="2" id="KW-0285">Flavoprotein</keyword>
<reference evidence="6 7" key="1">
    <citation type="submission" date="2018-11" db="EMBL/GenBank/DDBJ databases">
        <title>Novel bacteria species description.</title>
        <authorList>
            <person name="Han J.-H."/>
        </authorList>
    </citation>
    <scope>NUCLEOTIDE SEQUENCE [LARGE SCALE GENOMIC DNA]</scope>
    <source>
        <strain evidence="6 7">KCTC23259</strain>
    </source>
</reference>
<evidence type="ECO:0000256" key="1">
    <source>
        <dbReference type="ARBA" id="ARBA00001917"/>
    </source>
</evidence>
<name>A0AAE3H564_9BACT</name>
<evidence type="ECO:0000256" key="2">
    <source>
        <dbReference type="ARBA" id="ARBA00022630"/>
    </source>
</evidence>
<evidence type="ECO:0000256" key="4">
    <source>
        <dbReference type="ARBA" id="ARBA00038054"/>
    </source>
</evidence>
<comment type="similarity">
    <text evidence="4">Belongs to the flavoredoxin family.</text>
</comment>
<dbReference type="Gene3D" id="2.30.110.10">
    <property type="entry name" value="Electron Transport, Fmn-binding Protein, Chain A"/>
    <property type="match status" value="1"/>
</dbReference>
<dbReference type="AlphaFoldDB" id="A0AAE3H564"/>
<keyword evidence="3" id="KW-0288">FMN</keyword>
<dbReference type="GO" id="GO:0010181">
    <property type="term" value="F:FMN binding"/>
    <property type="evidence" value="ECO:0007669"/>
    <property type="project" value="InterPro"/>
</dbReference>
<sequence length="213" mass="23903">MSDHKIIRTEDLEQMETRYRASFVNSLGGFKSVVLIGTKNKEGRENLAIFNSLIHIGANPALCAFIVRPDVSPRHTLENIIETGFYTINHLNTDIYKSAHQTSARYDRETSEFEATGLETEYLEGFFSPFVAESKVKFGCEFVQRINIELNGTSLIIGKIVQISVPEDCILEDGFVDIEKAGSLTVSGLDSYHSTSRLARLTYAKPNKFPEEI</sequence>
<comment type="cofactor">
    <cofactor evidence="1">
        <name>FMN</name>
        <dbReference type="ChEBI" id="CHEBI:58210"/>
    </cofactor>
</comment>
<dbReference type="PANTHER" id="PTHR33798:SF5">
    <property type="entry name" value="FLAVIN REDUCTASE LIKE DOMAIN-CONTAINING PROTEIN"/>
    <property type="match status" value="1"/>
</dbReference>
<evidence type="ECO:0000259" key="5">
    <source>
        <dbReference type="Pfam" id="PF01613"/>
    </source>
</evidence>
<dbReference type="SUPFAM" id="SSF50475">
    <property type="entry name" value="FMN-binding split barrel"/>
    <property type="match status" value="1"/>
</dbReference>
<gene>
    <name evidence="6" type="ORF">EGI31_15630</name>
</gene>
<protein>
    <submittedName>
        <fullName evidence="6">Flavin oxidoreductase</fullName>
    </submittedName>
</protein>
<feature type="domain" description="Flavin reductase like" evidence="5">
    <location>
        <begin position="32"/>
        <end position="168"/>
    </location>
</feature>
<dbReference type="PANTHER" id="PTHR33798">
    <property type="entry name" value="FLAVOPROTEIN OXYGENASE"/>
    <property type="match status" value="1"/>
</dbReference>
<comment type="caution">
    <text evidence="6">The sequence shown here is derived from an EMBL/GenBank/DDBJ whole genome shotgun (WGS) entry which is preliminary data.</text>
</comment>
<evidence type="ECO:0000313" key="6">
    <source>
        <dbReference type="EMBL" id="MCP9764375.1"/>
    </source>
</evidence>
<dbReference type="EMBL" id="RJUF01000173">
    <property type="protein sequence ID" value="MCP9764375.1"/>
    <property type="molecule type" value="Genomic_DNA"/>
</dbReference>
<evidence type="ECO:0000313" key="7">
    <source>
        <dbReference type="Proteomes" id="UP001204144"/>
    </source>
</evidence>
<dbReference type="Proteomes" id="UP001204144">
    <property type="component" value="Unassembled WGS sequence"/>
</dbReference>
<dbReference type="GO" id="GO:0016646">
    <property type="term" value="F:oxidoreductase activity, acting on the CH-NH group of donors, NAD or NADP as acceptor"/>
    <property type="evidence" value="ECO:0007669"/>
    <property type="project" value="UniProtKB-ARBA"/>
</dbReference>
<organism evidence="6 7">
    <name type="scientific">Lacihabitans soyangensis</name>
    <dbReference type="NCBI Taxonomy" id="869394"/>
    <lineage>
        <taxon>Bacteria</taxon>
        <taxon>Pseudomonadati</taxon>
        <taxon>Bacteroidota</taxon>
        <taxon>Cytophagia</taxon>
        <taxon>Cytophagales</taxon>
        <taxon>Leadbetterellaceae</taxon>
        <taxon>Lacihabitans</taxon>
    </lineage>
</organism>
<dbReference type="InterPro" id="IPR002563">
    <property type="entry name" value="Flavin_Rdtase-like_dom"/>
</dbReference>
<evidence type="ECO:0000256" key="3">
    <source>
        <dbReference type="ARBA" id="ARBA00022643"/>
    </source>
</evidence>
<dbReference type="Pfam" id="PF01613">
    <property type="entry name" value="Flavin_Reduct"/>
    <property type="match status" value="1"/>
</dbReference>
<proteinExistence type="inferred from homology"/>
<accession>A0AAE3H564</accession>